<feature type="compositionally biased region" description="Low complexity" evidence="1">
    <location>
        <begin position="212"/>
        <end position="227"/>
    </location>
</feature>
<feature type="region of interest" description="Disordered" evidence="1">
    <location>
        <begin position="431"/>
        <end position="490"/>
    </location>
</feature>
<evidence type="ECO:0000313" key="2">
    <source>
        <dbReference type="EMBL" id="KIO17292.1"/>
    </source>
</evidence>
<reference evidence="3" key="2">
    <citation type="submission" date="2015-01" db="EMBL/GenBank/DDBJ databases">
        <title>Evolutionary Origins and Diversification of the Mycorrhizal Mutualists.</title>
        <authorList>
            <consortium name="DOE Joint Genome Institute"/>
            <consortium name="Mycorrhizal Genomics Consortium"/>
            <person name="Kohler A."/>
            <person name="Kuo A."/>
            <person name="Nagy L.G."/>
            <person name="Floudas D."/>
            <person name="Copeland A."/>
            <person name="Barry K.W."/>
            <person name="Cichocki N."/>
            <person name="Veneault-Fourrey C."/>
            <person name="LaButti K."/>
            <person name="Lindquist E.A."/>
            <person name="Lipzen A."/>
            <person name="Lundell T."/>
            <person name="Morin E."/>
            <person name="Murat C."/>
            <person name="Riley R."/>
            <person name="Ohm R."/>
            <person name="Sun H."/>
            <person name="Tunlid A."/>
            <person name="Henrissat B."/>
            <person name="Grigoriev I.V."/>
            <person name="Hibbett D.S."/>
            <person name="Martin F."/>
        </authorList>
    </citation>
    <scope>NUCLEOTIDE SEQUENCE [LARGE SCALE GENOMIC DNA]</scope>
    <source>
        <strain evidence="3">MUT 4182</strain>
    </source>
</reference>
<organism evidence="2 3">
    <name type="scientific">Tulasnella calospora MUT 4182</name>
    <dbReference type="NCBI Taxonomy" id="1051891"/>
    <lineage>
        <taxon>Eukaryota</taxon>
        <taxon>Fungi</taxon>
        <taxon>Dikarya</taxon>
        <taxon>Basidiomycota</taxon>
        <taxon>Agaricomycotina</taxon>
        <taxon>Agaricomycetes</taxon>
        <taxon>Cantharellales</taxon>
        <taxon>Tulasnellaceae</taxon>
        <taxon>Tulasnella</taxon>
    </lineage>
</organism>
<dbReference type="STRING" id="1051891.A0A0C3L6X8"/>
<accession>A0A0C3L6X8</accession>
<dbReference type="HOGENOM" id="CLU_556903_0_0_1"/>
<feature type="region of interest" description="Disordered" evidence="1">
    <location>
        <begin position="337"/>
        <end position="366"/>
    </location>
</feature>
<dbReference type="AlphaFoldDB" id="A0A0C3L6X8"/>
<feature type="compositionally biased region" description="Polar residues" evidence="1">
    <location>
        <begin position="476"/>
        <end position="490"/>
    </location>
</feature>
<feature type="region of interest" description="Disordered" evidence="1">
    <location>
        <begin position="208"/>
        <end position="227"/>
    </location>
</feature>
<evidence type="ECO:0000313" key="3">
    <source>
        <dbReference type="Proteomes" id="UP000054248"/>
    </source>
</evidence>
<feature type="compositionally biased region" description="Polar residues" evidence="1">
    <location>
        <begin position="52"/>
        <end position="63"/>
    </location>
</feature>
<dbReference type="Proteomes" id="UP000054248">
    <property type="component" value="Unassembled WGS sequence"/>
</dbReference>
<name>A0A0C3L6X8_9AGAM</name>
<dbReference type="EMBL" id="KN823403">
    <property type="protein sequence ID" value="KIO17292.1"/>
    <property type="molecule type" value="Genomic_DNA"/>
</dbReference>
<gene>
    <name evidence="2" type="ORF">M407DRAFT_12410</name>
</gene>
<feature type="region of interest" description="Disordered" evidence="1">
    <location>
        <begin position="36"/>
        <end position="94"/>
    </location>
</feature>
<keyword evidence="3" id="KW-1185">Reference proteome</keyword>
<proteinExistence type="predicted"/>
<evidence type="ECO:0000256" key="1">
    <source>
        <dbReference type="SAM" id="MobiDB-lite"/>
    </source>
</evidence>
<feature type="region of interest" description="Disordered" evidence="1">
    <location>
        <begin position="166"/>
        <end position="186"/>
    </location>
</feature>
<feature type="compositionally biased region" description="Basic and acidic residues" evidence="1">
    <location>
        <begin position="439"/>
        <end position="460"/>
    </location>
</feature>
<dbReference type="OrthoDB" id="3239570at2759"/>
<reference evidence="2 3" key="1">
    <citation type="submission" date="2014-04" db="EMBL/GenBank/DDBJ databases">
        <authorList>
            <consortium name="DOE Joint Genome Institute"/>
            <person name="Kuo A."/>
            <person name="Girlanda M."/>
            <person name="Perotto S."/>
            <person name="Kohler A."/>
            <person name="Nagy L.G."/>
            <person name="Floudas D."/>
            <person name="Copeland A."/>
            <person name="Barry K.W."/>
            <person name="Cichocki N."/>
            <person name="Veneault-Fourrey C."/>
            <person name="LaButti K."/>
            <person name="Lindquist E.A."/>
            <person name="Lipzen A."/>
            <person name="Lundell T."/>
            <person name="Morin E."/>
            <person name="Murat C."/>
            <person name="Sun H."/>
            <person name="Tunlid A."/>
            <person name="Henrissat B."/>
            <person name="Grigoriev I.V."/>
            <person name="Hibbett D.S."/>
            <person name="Martin F."/>
            <person name="Nordberg H.P."/>
            <person name="Cantor M.N."/>
            <person name="Hua S.X."/>
        </authorList>
    </citation>
    <scope>NUCLEOTIDE SEQUENCE [LARGE SCALE GENOMIC DNA]</scope>
    <source>
        <strain evidence="2 3">MUT 4182</strain>
    </source>
</reference>
<protein>
    <submittedName>
        <fullName evidence="2">Uncharacterized protein</fullName>
    </submittedName>
</protein>
<sequence length="490" mass="52681">MVASPEQIKTELYNGEVILPTELILPHVEDAAASLEIAMPAASDHPAPQVPSPTNEGNQSQPEENPPTPPRKLPVMGSFRRSPPSPEKTFVESSHPPAVIAPEHSLLVSPTTEKPPVNMFSSVSTISSAGDPFASASSTTSATPAPLLPKRMVIIDGKSSVVIPSPFSTTKRKTRRKITSTEESDGSISVGQRSDFFFSSHAGFGSWDLGQTNRPRTSRSARSSFSQPFPPPLFSPLNLASLDVVRTPLPTPFTPGPMPPPPPLSAPIDLTDVLDPSFLNQEGPGGFNGGTTADEEDTLDHSTLKNLDRWKRVPMGTFRHARAFGSIGNEGELAQLHRHHPPESPRTSDGFSYGATPTGPPIKSGSALWSEGIEAQVATASKGKGKASAKARGRKVIISPALLPIKDEEAVPELDDMDVDLIPGIKEEEGYFSRKQYKGGREGTERERLKRKFEEKERRSQGHGVGQKSPLHNRVKTPSASPVSPLIISQ</sequence>